<accession>A0A653CKK4</accession>
<keyword evidence="2" id="KW-1185">Reference proteome</keyword>
<gene>
    <name evidence="1" type="ORF">CALMAC_LOCUS9748</name>
</gene>
<reference evidence="1 2" key="1">
    <citation type="submission" date="2019-01" db="EMBL/GenBank/DDBJ databases">
        <authorList>
            <person name="Sayadi A."/>
        </authorList>
    </citation>
    <scope>NUCLEOTIDE SEQUENCE [LARGE SCALE GENOMIC DNA]</scope>
</reference>
<dbReference type="Proteomes" id="UP000410492">
    <property type="component" value="Unassembled WGS sequence"/>
</dbReference>
<sequence>MFICFAIGRQVPNRVRSGLNRLIPVAKNRSKSQDGHPQIEIQKCMFPTHQITTTLASCKEETCMKQQLYFQIVDIYVSSIV</sequence>
<protein>
    <submittedName>
        <fullName evidence="1">Uncharacterized protein</fullName>
    </submittedName>
</protein>
<dbReference type="AlphaFoldDB" id="A0A653CKK4"/>
<name>A0A653CKK4_CALMS</name>
<organism evidence="1 2">
    <name type="scientific">Callosobruchus maculatus</name>
    <name type="common">Southern cowpea weevil</name>
    <name type="synonym">Pulse bruchid</name>
    <dbReference type="NCBI Taxonomy" id="64391"/>
    <lineage>
        <taxon>Eukaryota</taxon>
        <taxon>Metazoa</taxon>
        <taxon>Ecdysozoa</taxon>
        <taxon>Arthropoda</taxon>
        <taxon>Hexapoda</taxon>
        <taxon>Insecta</taxon>
        <taxon>Pterygota</taxon>
        <taxon>Neoptera</taxon>
        <taxon>Endopterygota</taxon>
        <taxon>Coleoptera</taxon>
        <taxon>Polyphaga</taxon>
        <taxon>Cucujiformia</taxon>
        <taxon>Chrysomeloidea</taxon>
        <taxon>Chrysomelidae</taxon>
        <taxon>Bruchinae</taxon>
        <taxon>Bruchini</taxon>
        <taxon>Callosobruchus</taxon>
    </lineage>
</organism>
<dbReference type="EMBL" id="CAACVG010008047">
    <property type="protein sequence ID" value="VEN48226.1"/>
    <property type="molecule type" value="Genomic_DNA"/>
</dbReference>
<evidence type="ECO:0000313" key="1">
    <source>
        <dbReference type="EMBL" id="VEN48226.1"/>
    </source>
</evidence>
<evidence type="ECO:0000313" key="2">
    <source>
        <dbReference type="Proteomes" id="UP000410492"/>
    </source>
</evidence>
<proteinExistence type="predicted"/>